<dbReference type="EMBL" id="BT035077">
    <property type="protein sequence ID" value="ACF80082.1"/>
    <property type="molecule type" value="mRNA"/>
</dbReference>
<accession>B4FD89</accession>
<proteinExistence type="evidence at transcript level"/>
<name>B4FD89_MAIZE</name>
<organism evidence="1">
    <name type="scientific">Zea mays</name>
    <name type="common">Maize</name>
    <dbReference type="NCBI Taxonomy" id="4577"/>
    <lineage>
        <taxon>Eukaryota</taxon>
        <taxon>Viridiplantae</taxon>
        <taxon>Streptophyta</taxon>
        <taxon>Embryophyta</taxon>
        <taxon>Tracheophyta</taxon>
        <taxon>Spermatophyta</taxon>
        <taxon>Magnoliopsida</taxon>
        <taxon>Liliopsida</taxon>
        <taxon>Poales</taxon>
        <taxon>Poaceae</taxon>
        <taxon>PACMAD clade</taxon>
        <taxon>Panicoideae</taxon>
        <taxon>Andropogonodae</taxon>
        <taxon>Andropogoneae</taxon>
        <taxon>Tripsacinae</taxon>
        <taxon>Zea</taxon>
    </lineage>
</organism>
<reference evidence="1" key="1">
    <citation type="journal article" date="2009" name="PLoS Genet.">
        <title>Sequencing, mapping, and analysis of 27,455 maize full-length cDNAs.</title>
        <authorList>
            <person name="Soderlund C."/>
            <person name="Descour A."/>
            <person name="Kudrna D."/>
            <person name="Bomhoff M."/>
            <person name="Boyd L."/>
            <person name="Currie J."/>
            <person name="Angelova A."/>
            <person name="Collura K."/>
            <person name="Wissotski M."/>
            <person name="Ashley E."/>
            <person name="Morrow D."/>
            <person name="Fernandes J."/>
            <person name="Walbot V."/>
            <person name="Yu Y."/>
        </authorList>
    </citation>
    <scope>NUCLEOTIDE SEQUENCE</scope>
    <source>
        <strain evidence="1">B73</strain>
    </source>
</reference>
<sequence length="57" mass="6576">MMLHMTRRCLVSTDQTMTGGPHLLILRLCMQVVEKVMEGADSTYLILFHWLSAIHVF</sequence>
<evidence type="ECO:0000313" key="1">
    <source>
        <dbReference type="EMBL" id="ACF80082.1"/>
    </source>
</evidence>
<protein>
    <submittedName>
        <fullName evidence="1">Uncharacterized protein</fullName>
    </submittedName>
</protein>
<dbReference type="AlphaFoldDB" id="B4FD89"/>